<keyword evidence="2" id="KW-0472">Membrane</keyword>
<dbReference type="Pfam" id="PF01381">
    <property type="entry name" value="HTH_3"/>
    <property type="match status" value="1"/>
</dbReference>
<dbReference type="EMBL" id="JBBMFF010000255">
    <property type="protein sequence ID" value="MEQ2512031.1"/>
    <property type="molecule type" value="Genomic_DNA"/>
</dbReference>
<dbReference type="PROSITE" id="PS50112">
    <property type="entry name" value="PAS"/>
    <property type="match status" value="1"/>
</dbReference>
<sequence>MEQGTLGKRIAYHRKRLGMTQEQLAQRVGVSAQAVSKWENNLSCPDITILPELASIFGISVDELLGRTPPKEERVHEAEVIKPEEKEHILDYTIGSAARSGLWFAIYVLAIGALFLVNALGKFDVSVWTILWTSALLLGGLSMLTHRFSCFSIGLMLVGGYSLLTAFGFLSIGFRWSVLIPVFLLLWGVSLLVDYFCGRRRKQHHVRASYGGKFTQDTRCDNGHLSCELSFGSCRVPVVTPLLRSGRIETSFGDFTVDLSGCEAVQDNCPLTVETNFGSLTLLVPDRFAVTVSGKDTTAASLNQRGTPCEHPEAQILLDADLSFGSLEIKYI</sequence>
<dbReference type="PANTHER" id="PTHR46558:SF11">
    <property type="entry name" value="HTH-TYPE TRANSCRIPTIONAL REGULATOR XRE"/>
    <property type="match status" value="1"/>
</dbReference>
<feature type="domain" description="HTH cro/C1-type" evidence="4">
    <location>
        <begin position="10"/>
        <end position="64"/>
    </location>
</feature>
<keyword evidence="2" id="KW-0812">Transmembrane</keyword>
<dbReference type="SMART" id="SM00530">
    <property type="entry name" value="HTH_XRE"/>
    <property type="match status" value="1"/>
</dbReference>
<feature type="transmembrane region" description="Helical" evidence="2">
    <location>
        <begin position="127"/>
        <end position="144"/>
    </location>
</feature>
<dbReference type="SUPFAM" id="SSF47413">
    <property type="entry name" value="lambda repressor-like DNA-binding domains"/>
    <property type="match status" value="1"/>
</dbReference>
<evidence type="ECO:0000259" key="3">
    <source>
        <dbReference type="PROSITE" id="PS50112"/>
    </source>
</evidence>
<dbReference type="InterPro" id="IPR001387">
    <property type="entry name" value="Cro/C1-type_HTH"/>
</dbReference>
<dbReference type="Proteomes" id="UP001491552">
    <property type="component" value="Unassembled WGS sequence"/>
</dbReference>
<organism evidence="5 6">
    <name type="scientific">Faecousia intestinalis</name>
    <dbReference type="NCBI Taxonomy" id="3133167"/>
    <lineage>
        <taxon>Bacteria</taxon>
        <taxon>Bacillati</taxon>
        <taxon>Bacillota</taxon>
        <taxon>Clostridia</taxon>
        <taxon>Eubacteriales</taxon>
        <taxon>Oscillospiraceae</taxon>
        <taxon>Faecousia</taxon>
    </lineage>
</organism>
<dbReference type="RefSeq" id="WP_349136733.1">
    <property type="nucleotide sequence ID" value="NZ_JBBMFF010000255.1"/>
</dbReference>
<dbReference type="InterPro" id="IPR000014">
    <property type="entry name" value="PAS"/>
</dbReference>
<feature type="transmembrane region" description="Helical" evidence="2">
    <location>
        <begin position="102"/>
        <end position="121"/>
    </location>
</feature>
<evidence type="ECO:0000313" key="5">
    <source>
        <dbReference type="EMBL" id="MEQ2512031.1"/>
    </source>
</evidence>
<evidence type="ECO:0000256" key="2">
    <source>
        <dbReference type="SAM" id="Phobius"/>
    </source>
</evidence>
<reference evidence="5 6" key="1">
    <citation type="submission" date="2024-03" db="EMBL/GenBank/DDBJ databases">
        <title>Human intestinal bacterial collection.</title>
        <authorList>
            <person name="Pauvert C."/>
            <person name="Hitch T.C.A."/>
            <person name="Clavel T."/>
        </authorList>
    </citation>
    <scope>NUCLEOTIDE SEQUENCE [LARGE SCALE GENOMIC DNA]</scope>
    <source>
        <strain evidence="5 6">CLA-AA-H192</strain>
    </source>
</reference>
<dbReference type="Pfam" id="PF22570">
    <property type="entry name" value="LiaF-TM"/>
    <property type="match status" value="1"/>
</dbReference>
<dbReference type="CDD" id="cd00093">
    <property type="entry name" value="HTH_XRE"/>
    <property type="match status" value="1"/>
</dbReference>
<keyword evidence="2" id="KW-1133">Transmembrane helix</keyword>
<gene>
    <name evidence="5" type="ORF">WMO66_12390</name>
</gene>
<evidence type="ECO:0000259" key="4">
    <source>
        <dbReference type="PROSITE" id="PS50943"/>
    </source>
</evidence>
<accession>A0ABV1G9F0</accession>
<feature type="domain" description="PAS" evidence="3">
    <location>
        <begin position="51"/>
        <end position="101"/>
    </location>
</feature>
<dbReference type="Gene3D" id="1.10.260.40">
    <property type="entry name" value="lambda repressor-like DNA-binding domains"/>
    <property type="match status" value="1"/>
</dbReference>
<dbReference type="InterPro" id="IPR054331">
    <property type="entry name" value="LiaF_TM"/>
</dbReference>
<keyword evidence="6" id="KW-1185">Reference proteome</keyword>
<comment type="caution">
    <text evidence="5">The sequence shown here is derived from an EMBL/GenBank/DDBJ whole genome shotgun (WGS) entry which is preliminary data.</text>
</comment>
<name>A0ABV1G9F0_9FIRM</name>
<proteinExistence type="predicted"/>
<dbReference type="PANTHER" id="PTHR46558">
    <property type="entry name" value="TRACRIPTIONAL REGULATORY PROTEIN-RELATED-RELATED"/>
    <property type="match status" value="1"/>
</dbReference>
<evidence type="ECO:0000256" key="1">
    <source>
        <dbReference type="ARBA" id="ARBA00023125"/>
    </source>
</evidence>
<keyword evidence="1" id="KW-0238">DNA-binding</keyword>
<dbReference type="PROSITE" id="PS50943">
    <property type="entry name" value="HTH_CROC1"/>
    <property type="match status" value="1"/>
</dbReference>
<dbReference type="InterPro" id="IPR010982">
    <property type="entry name" value="Lambda_DNA-bd_dom_sf"/>
</dbReference>
<feature type="transmembrane region" description="Helical" evidence="2">
    <location>
        <begin position="151"/>
        <end position="172"/>
    </location>
</feature>
<evidence type="ECO:0000313" key="6">
    <source>
        <dbReference type="Proteomes" id="UP001491552"/>
    </source>
</evidence>
<feature type="transmembrane region" description="Helical" evidence="2">
    <location>
        <begin position="178"/>
        <end position="197"/>
    </location>
</feature>
<protein>
    <submittedName>
        <fullName evidence="5">Helix-turn-helix domain-containing protein</fullName>
    </submittedName>
</protein>